<keyword evidence="3" id="KW-1185">Reference proteome</keyword>
<proteinExistence type="predicted"/>
<dbReference type="Proteomes" id="UP000051802">
    <property type="component" value="Unassembled WGS sequence"/>
</dbReference>
<dbReference type="RefSeq" id="WP_057647606.1">
    <property type="nucleotide sequence ID" value="NZ_LLXU01000095.1"/>
</dbReference>
<organism evidence="2 3">
    <name type="scientific">Stenotrophomonas panacihumi</name>
    <dbReference type="NCBI Taxonomy" id="676599"/>
    <lineage>
        <taxon>Bacteria</taxon>
        <taxon>Pseudomonadati</taxon>
        <taxon>Pseudomonadota</taxon>
        <taxon>Gammaproteobacteria</taxon>
        <taxon>Lysobacterales</taxon>
        <taxon>Lysobacteraceae</taxon>
        <taxon>Stenotrophomonas</taxon>
    </lineage>
</organism>
<feature type="transmembrane region" description="Helical" evidence="1">
    <location>
        <begin position="153"/>
        <end position="174"/>
    </location>
</feature>
<name>A0A0R0A685_9GAMM</name>
<evidence type="ECO:0000313" key="3">
    <source>
        <dbReference type="Proteomes" id="UP000051802"/>
    </source>
</evidence>
<evidence type="ECO:0000313" key="2">
    <source>
        <dbReference type="EMBL" id="KRG40683.1"/>
    </source>
</evidence>
<reference evidence="2 3" key="1">
    <citation type="submission" date="2015-10" db="EMBL/GenBank/DDBJ databases">
        <title>Genome sequencing and analysis of members of genus Stenotrophomonas.</title>
        <authorList>
            <person name="Patil P.P."/>
            <person name="Midha S."/>
            <person name="Patil P.B."/>
        </authorList>
    </citation>
    <scope>NUCLEOTIDE SEQUENCE [LARGE SCALE GENOMIC DNA]</scope>
    <source>
        <strain evidence="2 3">JCM 16536</strain>
    </source>
</reference>
<keyword evidence="1" id="KW-0812">Transmembrane</keyword>
<protein>
    <recommendedName>
        <fullName evidence="4">Transmembrane protein</fullName>
    </recommendedName>
</protein>
<feature type="transmembrane region" description="Helical" evidence="1">
    <location>
        <begin position="44"/>
        <end position="65"/>
    </location>
</feature>
<keyword evidence="1" id="KW-1133">Transmembrane helix</keyword>
<dbReference type="EMBL" id="LLXU01000095">
    <property type="protein sequence ID" value="KRG40683.1"/>
    <property type="molecule type" value="Genomic_DNA"/>
</dbReference>
<feature type="transmembrane region" description="Helical" evidence="1">
    <location>
        <begin position="71"/>
        <end position="93"/>
    </location>
</feature>
<evidence type="ECO:0000256" key="1">
    <source>
        <dbReference type="SAM" id="Phobius"/>
    </source>
</evidence>
<accession>A0A0R0A685</accession>
<evidence type="ECO:0008006" key="4">
    <source>
        <dbReference type="Google" id="ProtNLM"/>
    </source>
</evidence>
<comment type="caution">
    <text evidence="2">The sequence shown here is derived from an EMBL/GenBank/DDBJ whole genome shotgun (WGS) entry which is preliminary data.</text>
</comment>
<sequence>MDGHAQAARAEQTDELSFRWLHARVQDYAAKGHRPSASNLVRRSLWIGIGMGGLGLAISALSKWIPQPLALLLIVACLVAEVAGLGLSLFLMVRRELPQLTRVREAHADEMDGDFAAWQRLVGELRRFPITKREAHLRFVTTLRQNMGERMGLLLGSIQRLGVLPILIALYLQFRDWQWGDWAGAFDVNLVGGLLIWAMLLLYAGGWYLVGLRARLDLYVSLLEESLKA</sequence>
<feature type="transmembrane region" description="Helical" evidence="1">
    <location>
        <begin position="194"/>
        <end position="212"/>
    </location>
</feature>
<keyword evidence="1" id="KW-0472">Membrane</keyword>
<gene>
    <name evidence="2" type="ORF">ARC20_12735</name>
</gene>
<dbReference type="AlphaFoldDB" id="A0A0R0A685"/>